<feature type="transmembrane region" description="Helical" evidence="21">
    <location>
        <begin position="162"/>
        <end position="181"/>
    </location>
</feature>
<evidence type="ECO:0000256" key="14">
    <source>
        <dbReference type="ARBA" id="ARBA00023136"/>
    </source>
</evidence>
<dbReference type="GO" id="GO:0008654">
    <property type="term" value="P:phospholipid biosynthetic process"/>
    <property type="evidence" value="ECO:0007669"/>
    <property type="project" value="UniProtKB-KW"/>
</dbReference>
<feature type="transmembrane region" description="Helical" evidence="21">
    <location>
        <begin position="217"/>
        <end position="236"/>
    </location>
</feature>
<proteinExistence type="inferred from homology"/>
<evidence type="ECO:0000256" key="9">
    <source>
        <dbReference type="ARBA" id="ARBA00022519"/>
    </source>
</evidence>
<evidence type="ECO:0000256" key="21">
    <source>
        <dbReference type="SAM" id="Phobius"/>
    </source>
</evidence>
<evidence type="ECO:0000256" key="15">
    <source>
        <dbReference type="ARBA" id="ARBA00023209"/>
    </source>
</evidence>
<keyword evidence="12 21" id="KW-1133">Transmembrane helix</keyword>
<dbReference type="EC" id="2.7.8.24" evidence="5 20"/>
<gene>
    <name evidence="22" type="ORF">ABEG18_09690</name>
</gene>
<comment type="catalytic activity">
    <reaction evidence="1 20">
        <text>a CDP-1,2-diacyl-sn-glycerol + choline = a 1,2-diacyl-sn-glycero-3-phosphocholine + CMP + H(+)</text>
        <dbReference type="Rhea" id="RHEA:14597"/>
        <dbReference type="ChEBI" id="CHEBI:15354"/>
        <dbReference type="ChEBI" id="CHEBI:15378"/>
        <dbReference type="ChEBI" id="CHEBI:57643"/>
        <dbReference type="ChEBI" id="CHEBI:58332"/>
        <dbReference type="ChEBI" id="CHEBI:60377"/>
        <dbReference type="EC" id="2.7.8.24"/>
    </reaction>
</comment>
<evidence type="ECO:0000256" key="1">
    <source>
        <dbReference type="ARBA" id="ARBA00000958"/>
    </source>
</evidence>
<name>A0AAU7JLR3_9HYPH</name>
<comment type="cofactor">
    <cofactor evidence="2 20">
        <name>Mn(2+)</name>
        <dbReference type="ChEBI" id="CHEBI:29035"/>
    </cofactor>
</comment>
<evidence type="ECO:0000256" key="13">
    <source>
        <dbReference type="ARBA" id="ARBA00023098"/>
    </source>
</evidence>
<evidence type="ECO:0000256" key="11">
    <source>
        <dbReference type="ARBA" id="ARBA00022692"/>
    </source>
</evidence>
<keyword evidence="8 20" id="KW-0444">Lipid biosynthesis</keyword>
<evidence type="ECO:0000256" key="7">
    <source>
        <dbReference type="ARBA" id="ARBA00022475"/>
    </source>
</evidence>
<keyword evidence="17 20" id="KW-1208">Phospholipid metabolism</keyword>
<keyword evidence="10 20" id="KW-0808">Transferase</keyword>
<sequence length="247" mass="26899">MEQEAIVENRGKRSFAERLPAYCVHFFTASGGALAFLALLATVDGHHAAAFGWLGLALIVDGIDGTIARALHVRDRLPNISGDVLDLVIDFTTYVFVPAAILVFCQLWSREIAILWAVVIIVSAALYFADLRMKTPDNWFAGFPAVWNVVAFYLVVYAPPAWIASAVILVAAVGQALPIVFVHPFRVRQLKPLTLLMSAVWAVAGFVAVAEKLNPDRITHAVLLICALYFTGLGLLRKRPAGPISPH</sequence>
<evidence type="ECO:0000256" key="5">
    <source>
        <dbReference type="ARBA" id="ARBA00013195"/>
    </source>
</evidence>
<feature type="transmembrane region" description="Helical" evidence="21">
    <location>
        <begin position="84"/>
        <end position="107"/>
    </location>
</feature>
<dbReference type="EMBL" id="CP157484">
    <property type="protein sequence ID" value="XBO41009.1"/>
    <property type="molecule type" value="Genomic_DNA"/>
</dbReference>
<keyword evidence="14 20" id="KW-0472">Membrane</keyword>
<evidence type="ECO:0000256" key="20">
    <source>
        <dbReference type="PIRNR" id="PIRNR000851"/>
    </source>
</evidence>
<comment type="subcellular location">
    <subcellularLocation>
        <location evidence="3 20">Cell inner membrane</location>
        <topology evidence="3 20">Multi-pass membrane protein</topology>
    </subcellularLocation>
</comment>
<evidence type="ECO:0000256" key="2">
    <source>
        <dbReference type="ARBA" id="ARBA00001936"/>
    </source>
</evidence>
<evidence type="ECO:0000256" key="12">
    <source>
        <dbReference type="ARBA" id="ARBA00022989"/>
    </source>
</evidence>
<evidence type="ECO:0000256" key="16">
    <source>
        <dbReference type="ARBA" id="ARBA00023211"/>
    </source>
</evidence>
<feature type="transmembrane region" description="Helical" evidence="21">
    <location>
        <begin position="138"/>
        <end position="156"/>
    </location>
</feature>
<dbReference type="InterPro" id="IPR000462">
    <property type="entry name" value="CDP-OH_P_trans"/>
</dbReference>
<evidence type="ECO:0000256" key="17">
    <source>
        <dbReference type="ARBA" id="ARBA00023264"/>
    </source>
</evidence>
<keyword evidence="11 21" id="KW-0812">Transmembrane</keyword>
<dbReference type="InterPro" id="IPR026027">
    <property type="entry name" value="PcS"/>
</dbReference>
<keyword evidence="13 20" id="KW-0443">Lipid metabolism</keyword>
<feature type="transmembrane region" description="Helical" evidence="21">
    <location>
        <begin position="21"/>
        <end position="43"/>
    </location>
</feature>
<comment type="similarity">
    <text evidence="4 20">Belongs to the CDP-alcohol phosphatidyltransferase class-I family.</text>
</comment>
<keyword evidence="7 20" id="KW-1003">Cell membrane</keyword>
<organism evidence="22">
    <name type="scientific">Alsobacter sp. KACC 23698</name>
    <dbReference type="NCBI Taxonomy" id="3149229"/>
    <lineage>
        <taxon>Bacteria</taxon>
        <taxon>Pseudomonadati</taxon>
        <taxon>Pseudomonadota</taxon>
        <taxon>Alphaproteobacteria</taxon>
        <taxon>Hyphomicrobiales</taxon>
        <taxon>Alsobacteraceae</taxon>
        <taxon>Alsobacter</taxon>
    </lineage>
</organism>
<keyword evidence="16 20" id="KW-0464">Manganese</keyword>
<feature type="transmembrane region" description="Helical" evidence="21">
    <location>
        <begin position="193"/>
        <end position="211"/>
    </location>
</feature>
<dbReference type="InterPro" id="IPR043130">
    <property type="entry name" value="CDP-OH_PTrfase_TM_dom"/>
</dbReference>
<evidence type="ECO:0000256" key="18">
    <source>
        <dbReference type="ARBA" id="ARBA00033321"/>
    </source>
</evidence>
<evidence type="ECO:0000256" key="10">
    <source>
        <dbReference type="ARBA" id="ARBA00022679"/>
    </source>
</evidence>
<evidence type="ECO:0000256" key="4">
    <source>
        <dbReference type="ARBA" id="ARBA00010441"/>
    </source>
</evidence>
<evidence type="ECO:0000256" key="19">
    <source>
        <dbReference type="ARBA" id="ARBA00037468"/>
    </source>
</evidence>
<evidence type="ECO:0000256" key="6">
    <source>
        <dbReference type="ARBA" id="ARBA00015623"/>
    </source>
</evidence>
<keyword evidence="15 20" id="KW-0594">Phospholipid biosynthesis</keyword>
<dbReference type="GO" id="GO:0050520">
    <property type="term" value="F:phosphatidylcholine synthase activity"/>
    <property type="evidence" value="ECO:0007669"/>
    <property type="project" value="UniProtKB-EC"/>
</dbReference>
<dbReference type="GO" id="GO:0005886">
    <property type="term" value="C:plasma membrane"/>
    <property type="evidence" value="ECO:0007669"/>
    <property type="project" value="UniProtKB-SubCell"/>
</dbReference>
<feature type="transmembrane region" description="Helical" evidence="21">
    <location>
        <begin position="113"/>
        <end position="131"/>
    </location>
</feature>
<protein>
    <recommendedName>
        <fullName evidence="6 20">Phosphatidylcholine synthase</fullName>
        <shortName evidence="20">PC synthase</shortName>
        <shortName evidence="20">PCS</shortName>
        <ecNumber evidence="5 20">2.7.8.24</ecNumber>
    </recommendedName>
    <alternativeName>
        <fullName evidence="18 20">CDP-diglyceride-choline O-phosphatidyltransferase</fullName>
    </alternativeName>
</protein>
<comment type="function">
    <text evidence="19 20">Condenses choline with CDP-diglyceride to produce phosphatidylcholine and CMP.</text>
</comment>
<evidence type="ECO:0000256" key="8">
    <source>
        <dbReference type="ARBA" id="ARBA00022516"/>
    </source>
</evidence>
<dbReference type="Gene3D" id="1.20.120.1760">
    <property type="match status" value="1"/>
</dbReference>
<evidence type="ECO:0000313" key="22">
    <source>
        <dbReference type="EMBL" id="XBO41009.1"/>
    </source>
</evidence>
<accession>A0AAU7JLR3</accession>
<reference evidence="22" key="1">
    <citation type="submission" date="2024-05" db="EMBL/GenBank/DDBJ databases">
        <authorList>
            <person name="Kim S."/>
            <person name="Heo J."/>
            <person name="Choi H."/>
            <person name="Choi Y."/>
            <person name="Kwon S.-W."/>
            <person name="Kim Y."/>
        </authorList>
    </citation>
    <scope>NUCLEOTIDE SEQUENCE</scope>
    <source>
        <strain evidence="22">KACC 23698</strain>
    </source>
</reference>
<keyword evidence="9 20" id="KW-0997">Cell inner membrane</keyword>
<dbReference type="AlphaFoldDB" id="A0AAU7JLR3"/>
<evidence type="ECO:0000256" key="3">
    <source>
        <dbReference type="ARBA" id="ARBA00004429"/>
    </source>
</evidence>
<dbReference type="RefSeq" id="WP_406857862.1">
    <property type="nucleotide sequence ID" value="NZ_CP157484.1"/>
</dbReference>
<dbReference type="PIRSF" id="PIRSF000851">
    <property type="entry name" value="PcS"/>
    <property type="match status" value="1"/>
</dbReference>
<dbReference type="Pfam" id="PF01066">
    <property type="entry name" value="CDP-OH_P_transf"/>
    <property type="match status" value="1"/>
</dbReference>